<evidence type="ECO:0000313" key="1">
    <source>
        <dbReference type="EMBL" id="NEW75138.1"/>
    </source>
</evidence>
<sequence>MAEAGRLLQRVLDQLGCPDGAAFLRQVAARHASLGFGAMATRPEKYYRWCSGVRPERKAETAMIHMLDVPLWRARELGWPHWLRLALTDDDRALTAAPWTPAGSLQAMDHLEELDHHGRLADMERRAFMMISSSALTATLTNWAAASPAQAIRTAEQYPRIGDSTTDLIDGRLDHLRRLDDRIGSAQAYRLASAERSMIRDALKDTSHAESTKRRLFAAAAEASRICGWSAFDSGRADIAELHYTAALHCATSASDPVVAANTLNFWAMLRYSKGDTAGALDIVDQALRTAQQAGSPRLTAMLHARAGRAHAKAGDERSSRRAEDTAFATYSHADRTDADPPCVYWVDATELHSWAATNALDLNAPRRALTHHAAIAAAQQQDQRYDSTAYPRSAALRLTRKADAHLAMSDVDAAVLTAEQALHRMGGVTSSRGSSMLADLRTKLGSYQRVPAVADFLERTV</sequence>
<proteinExistence type="predicted"/>
<protein>
    <submittedName>
        <fullName evidence="1">Transcriptional regulator</fullName>
    </submittedName>
</protein>
<accession>A0A6G4APH4</accession>
<evidence type="ECO:0000313" key="2">
    <source>
        <dbReference type="Proteomes" id="UP000476310"/>
    </source>
</evidence>
<reference evidence="1" key="1">
    <citation type="submission" date="2020-02" db="EMBL/GenBank/DDBJ databases">
        <title>A new Streptomyces sp. for controlling soil-borne diseases.</title>
        <authorList>
            <person name="Li X."/>
            <person name="Tian Y."/>
            <person name="Gao K."/>
        </authorList>
    </citation>
    <scope>NUCLEOTIDE SEQUENCE [LARGE SCALE GENOMIC DNA]</scope>
    <source>
        <strain evidence="1">0250</strain>
    </source>
</reference>
<dbReference type="EMBL" id="JAAIKT010000053">
    <property type="protein sequence ID" value="NEW75138.1"/>
    <property type="molecule type" value="Genomic_DNA"/>
</dbReference>
<dbReference type="Gene3D" id="1.25.40.10">
    <property type="entry name" value="Tetratricopeptide repeat domain"/>
    <property type="match status" value="1"/>
</dbReference>
<dbReference type="Proteomes" id="UP000476310">
    <property type="component" value="Unassembled WGS sequence"/>
</dbReference>
<dbReference type="RefSeq" id="WP_164433274.1">
    <property type="nucleotide sequence ID" value="NZ_JAAIKT010000053.1"/>
</dbReference>
<dbReference type="SUPFAM" id="SSF48452">
    <property type="entry name" value="TPR-like"/>
    <property type="match status" value="1"/>
</dbReference>
<organism evidence="1 2">
    <name type="scientific">Streptomyces rhizosphaericus</name>
    <dbReference type="NCBI Taxonomy" id="114699"/>
    <lineage>
        <taxon>Bacteria</taxon>
        <taxon>Bacillati</taxon>
        <taxon>Actinomycetota</taxon>
        <taxon>Actinomycetes</taxon>
        <taxon>Kitasatosporales</taxon>
        <taxon>Streptomycetaceae</taxon>
        <taxon>Streptomyces</taxon>
        <taxon>Streptomyces violaceusniger group</taxon>
    </lineage>
</organism>
<gene>
    <name evidence="1" type="ORF">G4H13_33445</name>
</gene>
<name>A0A6G4APH4_9ACTN</name>
<dbReference type="AlphaFoldDB" id="A0A6G4APH4"/>
<dbReference type="InterPro" id="IPR011990">
    <property type="entry name" value="TPR-like_helical_dom_sf"/>
</dbReference>
<comment type="caution">
    <text evidence="1">The sequence shown here is derived from an EMBL/GenBank/DDBJ whole genome shotgun (WGS) entry which is preliminary data.</text>
</comment>
<keyword evidence="2" id="KW-1185">Reference proteome</keyword>